<dbReference type="Proteomes" id="UP000031876">
    <property type="component" value="Plasmid 2"/>
</dbReference>
<name>A0A0B5N944_BACTU</name>
<evidence type="ECO:0000313" key="2">
    <source>
        <dbReference type="EMBL" id="MDR4174846.1"/>
    </source>
</evidence>
<evidence type="ECO:0000313" key="1">
    <source>
        <dbReference type="EMBL" id="AJG74209.1"/>
    </source>
</evidence>
<geneLocation type="plasmid" evidence="3 5">
    <name>unnamed3</name>
</geneLocation>
<evidence type="ECO:0000313" key="3">
    <source>
        <dbReference type="EMBL" id="QKH22726.1"/>
    </source>
</evidence>
<gene>
    <name evidence="1" type="ORF">BF38_5835</name>
    <name evidence="2" type="ORF">FO599_01705</name>
    <name evidence="3" type="ORF">FOC89_01700</name>
</gene>
<dbReference type="EMBL" id="VKQN01000001">
    <property type="protein sequence ID" value="MDR4174846.1"/>
    <property type="molecule type" value="Genomic_DNA"/>
</dbReference>
<protein>
    <submittedName>
        <fullName evidence="3">Uncharacterized protein</fullName>
    </submittedName>
</protein>
<reference evidence="1 4" key="1">
    <citation type="journal article" date="2015" name="Genome Announc.">
        <title>Complete genome sequences for 35 biothreat assay-relevant bacillus species.</title>
        <authorList>
            <person name="Johnson S.L."/>
            <person name="Daligault H.E."/>
            <person name="Davenport K.W."/>
            <person name="Jaissle J."/>
            <person name="Frey K.G."/>
            <person name="Ladner J.T."/>
            <person name="Broomall S.M."/>
            <person name="Bishop-Lilly K.A."/>
            <person name="Bruce D.C."/>
            <person name="Gibbons H.S."/>
            <person name="Coyne S.R."/>
            <person name="Lo C.C."/>
            <person name="Meincke L."/>
            <person name="Munk A.C."/>
            <person name="Koroleva G.I."/>
            <person name="Rosenzweig C.N."/>
            <person name="Palacios G.F."/>
            <person name="Redden C.L."/>
            <person name="Minogue T.D."/>
            <person name="Chain P.S."/>
        </authorList>
    </citation>
    <scope>NUCLEOTIDE SEQUENCE [LARGE SCALE GENOMIC DNA]</scope>
    <source>
        <strain evidence="1 4">HD1011</strain>
        <plasmid evidence="1 4">2</plasmid>
    </source>
</reference>
<keyword evidence="3" id="KW-0614">Plasmid</keyword>
<proteinExistence type="predicted"/>
<dbReference type="EMBL" id="CP053979">
    <property type="protein sequence ID" value="QKH22726.1"/>
    <property type="molecule type" value="Genomic_DNA"/>
</dbReference>
<dbReference type="AlphaFoldDB" id="A0A0B5N944"/>
<dbReference type="Proteomes" id="UP001181533">
    <property type="component" value="Unassembled WGS sequence"/>
</dbReference>
<dbReference type="KEGG" id="btw:BF38_5835"/>
<evidence type="ECO:0000313" key="4">
    <source>
        <dbReference type="Proteomes" id="UP000031876"/>
    </source>
</evidence>
<evidence type="ECO:0000313" key="5">
    <source>
        <dbReference type="Proteomes" id="UP000501107"/>
    </source>
</evidence>
<geneLocation type="plasmid" evidence="1 4">
    <name>2</name>
</geneLocation>
<organism evidence="3 5">
    <name type="scientific">Bacillus thuringiensis</name>
    <dbReference type="NCBI Taxonomy" id="1428"/>
    <lineage>
        <taxon>Bacteria</taxon>
        <taxon>Bacillati</taxon>
        <taxon>Bacillota</taxon>
        <taxon>Bacilli</taxon>
        <taxon>Bacillales</taxon>
        <taxon>Bacillaceae</taxon>
        <taxon>Bacillus</taxon>
        <taxon>Bacillus cereus group</taxon>
    </lineage>
</organism>
<dbReference type="RefSeq" id="WP_000767940.1">
    <property type="nucleotide sequence ID" value="NZ_CP009334.1"/>
</dbReference>
<sequence length="126" mass="14307">MKLKAVVIEVEEETLDVNKTVVYLEPNTHDNISKVGIDRLGWFDSIKETSVHKNIIALTEENGTYTKKTYFAPNYPKPTVGFVYGKALFVGVNEEGEYIALTNEQIYLIMNYIPILTKGENLLYQG</sequence>
<accession>A0A0B5N944</accession>
<dbReference type="EMBL" id="CP009334">
    <property type="protein sequence ID" value="AJG74209.1"/>
    <property type="molecule type" value="Genomic_DNA"/>
</dbReference>
<dbReference type="Proteomes" id="UP000501107">
    <property type="component" value="Plasmid unnamed3"/>
</dbReference>
<reference evidence="3 5" key="3">
    <citation type="submission" date="2020-05" db="EMBL/GenBank/DDBJ databases">
        <title>FDA dAtabase for Regulatory Grade micrObial Sequences (FDA-ARGOS): Supporting development and validation of Infectious Disease Dx tests.</title>
        <authorList>
            <person name="Nelson B."/>
            <person name="Plummer A."/>
            <person name="Tallon L."/>
            <person name="Sadzewicz L."/>
            <person name="Zhao X."/>
            <person name="Vavikolanu K."/>
            <person name="Mehta A."/>
            <person name="Aluvathingal J."/>
            <person name="Nadendla S."/>
            <person name="Myers T."/>
            <person name="Yan Y."/>
            <person name="Sichtig H."/>
        </authorList>
    </citation>
    <scope>NUCLEOTIDE SEQUENCE [LARGE SCALE GENOMIC DNA]</scope>
    <source>
        <strain evidence="3 5">FDAARGOS_795</strain>
        <plasmid evidence="3 5">unnamed3</plasmid>
    </source>
</reference>
<reference evidence="2" key="2">
    <citation type="submission" date="2019-07" db="EMBL/GenBank/DDBJ databases">
        <title>Phylogenomic Reclassification of ATCC Bacillus Strains and Various Taxa within the Genus Bacillus.</title>
        <authorList>
            <person name="Riojas M.A."/>
            <person name="Frank A.M."/>
            <person name="Fenn S.L."/>
            <person name="King S.P."/>
            <person name="Brower S.M."/>
            <person name="Hazbon M.H."/>
        </authorList>
    </citation>
    <scope>NUCLEOTIDE SEQUENCE</scope>
    <source>
        <strain evidence="2">ATCC 35646</strain>
    </source>
</reference>